<dbReference type="EC" id="3.4.23.-" evidence="3"/>
<evidence type="ECO:0000313" key="3">
    <source>
        <dbReference type="EMBL" id="OAT14684.1"/>
    </source>
</evidence>
<dbReference type="Proteomes" id="UP000078286">
    <property type="component" value="Unassembled WGS sequence"/>
</dbReference>
<keyword evidence="1" id="KW-0472">Membrane</keyword>
<proteinExistence type="predicted"/>
<keyword evidence="4" id="KW-1185">Reference proteome</keyword>
<accession>A0A1B7HGC7</accession>
<gene>
    <name evidence="3" type="ORF">M979_4370</name>
</gene>
<feature type="transmembrane region" description="Helical" evidence="1">
    <location>
        <begin position="160"/>
        <end position="181"/>
    </location>
</feature>
<dbReference type="GO" id="GO:0004190">
    <property type="term" value="F:aspartic-type endopeptidase activity"/>
    <property type="evidence" value="ECO:0007669"/>
    <property type="project" value="InterPro"/>
</dbReference>
<keyword evidence="3" id="KW-0378">Hydrolase</keyword>
<keyword evidence="1" id="KW-1133">Transmembrane helix</keyword>
<feature type="transmembrane region" description="Helical" evidence="1">
    <location>
        <begin position="122"/>
        <end position="140"/>
    </location>
</feature>
<feature type="transmembrane region" description="Helical" evidence="1">
    <location>
        <begin position="188"/>
        <end position="206"/>
    </location>
</feature>
<sequence length="212" mass="23092">MIDLLFFMTGLLLLYGAGRCVLSLTARYIARAENGTLSELPQRALLQGMWLTLCVAVLGAGLAGLLAPSQQFRALLVGAWCLALASLDLARFWLPFAFTAPMAITGAVFSLLLIPDRGASQLVAEGLCLFFPLLLIRQIAARFAGHEMFGLGDIWLITALVMWYPLQDVLLVTLLALLIALPAAWKQHYLPFGPFLCLFAALPAFISLQEVL</sequence>
<feature type="domain" description="Prepilin type IV endopeptidase peptidase" evidence="2">
    <location>
        <begin position="76"/>
        <end position="182"/>
    </location>
</feature>
<reference evidence="3 4" key="1">
    <citation type="submission" date="2016-04" db="EMBL/GenBank/DDBJ databases">
        <title>ATOL: Assembling a taxonomically balanced genome-scale reconstruction of the evolutionary history of the Enterobacteriaceae.</title>
        <authorList>
            <person name="Plunkett G.III."/>
            <person name="Neeno-Eckwall E.C."/>
            <person name="Glasner J.D."/>
            <person name="Perna N.T."/>
        </authorList>
    </citation>
    <scope>NUCLEOTIDE SEQUENCE [LARGE SCALE GENOMIC DNA]</scope>
    <source>
        <strain evidence="3 4">ATCC 51607</strain>
    </source>
</reference>
<comment type="caution">
    <text evidence="3">The sequence shown here is derived from an EMBL/GenBank/DDBJ whole genome shotgun (WGS) entry which is preliminary data.</text>
</comment>
<dbReference type="Pfam" id="PF01478">
    <property type="entry name" value="Peptidase_A24"/>
    <property type="match status" value="1"/>
</dbReference>
<dbReference type="AlphaFoldDB" id="A0A1B7HGC7"/>
<evidence type="ECO:0000256" key="1">
    <source>
        <dbReference type="SAM" id="Phobius"/>
    </source>
</evidence>
<keyword evidence="1" id="KW-0812">Transmembrane</keyword>
<dbReference type="RefSeq" id="WP_064556385.1">
    <property type="nucleotide sequence ID" value="NZ_LXEO01000070.1"/>
</dbReference>
<dbReference type="InterPro" id="IPR000045">
    <property type="entry name" value="Prepilin_IV_endopep_pep"/>
</dbReference>
<feature type="transmembrane region" description="Helical" evidence="1">
    <location>
        <begin position="96"/>
        <end position="115"/>
    </location>
</feature>
<organism evidence="3 4">
    <name type="scientific">Buttiauxella noackiae ATCC 51607</name>
    <dbReference type="NCBI Taxonomy" id="1354255"/>
    <lineage>
        <taxon>Bacteria</taxon>
        <taxon>Pseudomonadati</taxon>
        <taxon>Pseudomonadota</taxon>
        <taxon>Gammaproteobacteria</taxon>
        <taxon>Enterobacterales</taxon>
        <taxon>Enterobacteriaceae</taxon>
        <taxon>Buttiauxella</taxon>
    </lineage>
</organism>
<evidence type="ECO:0000259" key="2">
    <source>
        <dbReference type="Pfam" id="PF01478"/>
    </source>
</evidence>
<dbReference type="GO" id="GO:0016020">
    <property type="term" value="C:membrane"/>
    <property type="evidence" value="ECO:0007669"/>
    <property type="project" value="InterPro"/>
</dbReference>
<dbReference type="PATRIC" id="fig|1354255.3.peg.4500"/>
<dbReference type="EMBL" id="LXEO01000070">
    <property type="protein sequence ID" value="OAT14684.1"/>
    <property type="molecule type" value="Genomic_DNA"/>
</dbReference>
<feature type="transmembrane region" description="Helical" evidence="1">
    <location>
        <begin position="48"/>
        <end position="67"/>
    </location>
</feature>
<protein>
    <submittedName>
        <fullName evidence="3">Type IV leader peptidase</fullName>
        <ecNumber evidence="3">3.4.23.-</ecNumber>
    </submittedName>
</protein>
<evidence type="ECO:0000313" key="4">
    <source>
        <dbReference type="Proteomes" id="UP000078286"/>
    </source>
</evidence>
<name>A0A1B7HGC7_9ENTR</name>